<feature type="compositionally biased region" description="Low complexity" evidence="6">
    <location>
        <begin position="287"/>
        <end position="311"/>
    </location>
</feature>
<keyword evidence="1" id="KW-0808">Transferase</keyword>
<keyword evidence="3" id="KW-0418">Kinase</keyword>
<evidence type="ECO:0000256" key="1">
    <source>
        <dbReference type="ARBA" id="ARBA00022679"/>
    </source>
</evidence>
<dbReference type="InterPro" id="IPR017441">
    <property type="entry name" value="Protein_kinase_ATP_BS"/>
</dbReference>
<evidence type="ECO:0000313" key="9">
    <source>
        <dbReference type="Proteomes" id="UP001500909"/>
    </source>
</evidence>
<name>A0ABP3J7S2_9ACTN</name>
<accession>A0ABP3J7S2</accession>
<evidence type="ECO:0000259" key="7">
    <source>
        <dbReference type="PROSITE" id="PS50011"/>
    </source>
</evidence>
<dbReference type="Gene3D" id="2.130.10.10">
    <property type="entry name" value="YVTN repeat-like/Quinoprotein amine dehydrogenase"/>
    <property type="match status" value="2"/>
</dbReference>
<dbReference type="SMART" id="SM00220">
    <property type="entry name" value="S_TKc"/>
    <property type="match status" value="1"/>
</dbReference>
<keyword evidence="2 5" id="KW-0547">Nucleotide-binding</keyword>
<dbReference type="InterPro" id="IPR018391">
    <property type="entry name" value="PQQ_b-propeller_rpt"/>
</dbReference>
<dbReference type="RefSeq" id="WP_346092687.1">
    <property type="nucleotide sequence ID" value="NZ_BAAABY010000005.1"/>
</dbReference>
<dbReference type="PANTHER" id="PTHR43289:SF34">
    <property type="entry name" value="SERINE_THREONINE-PROTEIN KINASE YBDM-RELATED"/>
    <property type="match status" value="1"/>
</dbReference>
<dbReference type="Pfam" id="PF00069">
    <property type="entry name" value="Pkinase"/>
    <property type="match status" value="1"/>
</dbReference>
<keyword evidence="4 5" id="KW-0067">ATP-binding</keyword>
<keyword evidence="9" id="KW-1185">Reference proteome</keyword>
<dbReference type="Proteomes" id="UP001500909">
    <property type="component" value="Unassembled WGS sequence"/>
</dbReference>
<feature type="compositionally biased region" description="Low complexity" evidence="6">
    <location>
        <begin position="320"/>
        <end position="339"/>
    </location>
</feature>
<evidence type="ECO:0000313" key="8">
    <source>
        <dbReference type="EMBL" id="GAA0444673.1"/>
    </source>
</evidence>
<proteinExistence type="predicted"/>
<dbReference type="PANTHER" id="PTHR43289">
    <property type="entry name" value="MITOGEN-ACTIVATED PROTEIN KINASE KINASE KINASE 20-RELATED"/>
    <property type="match status" value="1"/>
</dbReference>
<feature type="region of interest" description="Disordered" evidence="6">
    <location>
        <begin position="287"/>
        <end position="379"/>
    </location>
</feature>
<dbReference type="Pfam" id="PF13360">
    <property type="entry name" value="PQQ_2"/>
    <property type="match status" value="2"/>
</dbReference>
<gene>
    <name evidence="8" type="ORF">GCM10010361_05660</name>
</gene>
<reference evidence="9" key="1">
    <citation type="journal article" date="2019" name="Int. J. Syst. Evol. Microbiol.">
        <title>The Global Catalogue of Microorganisms (GCM) 10K type strain sequencing project: providing services to taxonomists for standard genome sequencing and annotation.</title>
        <authorList>
            <consortium name="The Broad Institute Genomics Platform"/>
            <consortium name="The Broad Institute Genome Sequencing Center for Infectious Disease"/>
            <person name="Wu L."/>
            <person name="Ma J."/>
        </authorList>
    </citation>
    <scope>NUCLEOTIDE SEQUENCE [LARGE SCALE GENOMIC DNA]</scope>
    <source>
        <strain evidence="9">JCM 4805</strain>
    </source>
</reference>
<organism evidence="8 9">
    <name type="scientific">Streptomyces olivaceiscleroticus</name>
    <dbReference type="NCBI Taxonomy" id="68245"/>
    <lineage>
        <taxon>Bacteria</taxon>
        <taxon>Bacillati</taxon>
        <taxon>Actinomycetota</taxon>
        <taxon>Actinomycetes</taxon>
        <taxon>Kitasatosporales</taxon>
        <taxon>Streptomycetaceae</taxon>
        <taxon>Streptomyces</taxon>
    </lineage>
</organism>
<evidence type="ECO:0000256" key="3">
    <source>
        <dbReference type="ARBA" id="ARBA00022777"/>
    </source>
</evidence>
<evidence type="ECO:0000256" key="5">
    <source>
        <dbReference type="PROSITE-ProRule" id="PRU10141"/>
    </source>
</evidence>
<dbReference type="PROSITE" id="PS00108">
    <property type="entry name" value="PROTEIN_KINASE_ST"/>
    <property type="match status" value="1"/>
</dbReference>
<dbReference type="Gene3D" id="3.30.200.20">
    <property type="entry name" value="Phosphorylase Kinase, domain 1"/>
    <property type="match status" value="1"/>
</dbReference>
<dbReference type="InterPro" id="IPR008271">
    <property type="entry name" value="Ser/Thr_kinase_AS"/>
</dbReference>
<dbReference type="InterPro" id="IPR011047">
    <property type="entry name" value="Quinoprotein_ADH-like_sf"/>
</dbReference>
<dbReference type="PROSITE" id="PS00107">
    <property type="entry name" value="PROTEIN_KINASE_ATP"/>
    <property type="match status" value="1"/>
</dbReference>
<dbReference type="CDD" id="cd14014">
    <property type="entry name" value="STKc_PknB_like"/>
    <property type="match status" value="1"/>
</dbReference>
<dbReference type="PROSITE" id="PS50011">
    <property type="entry name" value="PROTEIN_KINASE_DOM"/>
    <property type="match status" value="1"/>
</dbReference>
<dbReference type="InterPro" id="IPR002372">
    <property type="entry name" value="PQQ_rpt_dom"/>
</dbReference>
<evidence type="ECO:0000256" key="4">
    <source>
        <dbReference type="ARBA" id="ARBA00022840"/>
    </source>
</evidence>
<dbReference type="SUPFAM" id="SSF50998">
    <property type="entry name" value="Quinoprotein alcohol dehydrogenase-like"/>
    <property type="match status" value="1"/>
</dbReference>
<dbReference type="EMBL" id="BAAABY010000005">
    <property type="protein sequence ID" value="GAA0444673.1"/>
    <property type="molecule type" value="Genomic_DNA"/>
</dbReference>
<dbReference type="SUPFAM" id="SSF56112">
    <property type="entry name" value="Protein kinase-like (PK-like)"/>
    <property type="match status" value="1"/>
</dbReference>
<sequence>MPPLRSSGAGPEAEHPAYAGNYRLEKLLGAGGMGVVHLARSASGLRLAVKVVHGEFAQDPEFRGRFRQEVAAARRVSGAFTAPVVDADPDGERPWMATLYIPGPTLSSHVKRNGPLALNEVRKLGAGLAEALRDIHRAGVVHRDLKPSNVLLAPDGPKVIDFGISRPSDSEMRTETGKLIGTPPFMAPEQFQRPREVGPAADVFALGSVLVHAATGSGPFDSESPYLVAYQVVHDEADLAGVPEELAPLLRSCLAKDPADRPTPSQLMARLRVDLPTELHLEPLYEPPAALAPPATGSSPGPGSLYGPESLLEPDSTLDAPEPVSAAAVPEARAAAPDGPRIPAPRAPAEAVPTHVRARPPVPPPPAEADPAAGSPAPRRPRRWAVWAAVAAVVVGGGGFLGVRALLPTDAPATEAGATGPAEPFHPWRTALRERSPDHAAEMPFCAFAPRTAPAAKAAPALFCAQRDVRAARLEPAHGAVSWRLPAGPAADTDLPPTAPVFSGGLLYVLSADGERLDAFDPTAAGKGARRWTKDVSAYHGQVAVVGDAVLLTAADGTVTALDSRTHEQRWRRAFPGHALPHFRTYGAAGTTAYTATAQDDGRTLVTAIGLAEGTVRWEKALSGTLTPAGPGSGGALFLTAAARDSRTEAVVRYDPERGTVRRYRLSAPLDDALAVVRGGTVYLLAYGGTLTAVGARTWSVETSVSRGSQPVVAGDRLYFSSADGRLLAVDARRGAMLGQTEPRLAAGRGGLLETVPSPVVDPATHRIFASAPDGTVFGVAAEDPGRW</sequence>
<dbReference type="Gene3D" id="1.10.510.10">
    <property type="entry name" value="Transferase(Phosphotransferase) domain 1"/>
    <property type="match status" value="1"/>
</dbReference>
<evidence type="ECO:0000256" key="6">
    <source>
        <dbReference type="SAM" id="MobiDB-lite"/>
    </source>
</evidence>
<feature type="domain" description="Protein kinase" evidence="7">
    <location>
        <begin position="22"/>
        <end position="285"/>
    </location>
</feature>
<comment type="caution">
    <text evidence="8">The sequence shown here is derived from an EMBL/GenBank/DDBJ whole genome shotgun (WGS) entry which is preliminary data.</text>
</comment>
<feature type="binding site" evidence="5">
    <location>
        <position position="50"/>
    </location>
    <ligand>
        <name>ATP</name>
        <dbReference type="ChEBI" id="CHEBI:30616"/>
    </ligand>
</feature>
<protein>
    <recommendedName>
        <fullName evidence="7">Protein kinase domain-containing protein</fullName>
    </recommendedName>
</protein>
<dbReference type="InterPro" id="IPR000719">
    <property type="entry name" value="Prot_kinase_dom"/>
</dbReference>
<dbReference type="InterPro" id="IPR011009">
    <property type="entry name" value="Kinase-like_dom_sf"/>
</dbReference>
<dbReference type="InterPro" id="IPR015943">
    <property type="entry name" value="WD40/YVTN_repeat-like_dom_sf"/>
</dbReference>
<dbReference type="SMART" id="SM00564">
    <property type="entry name" value="PQQ"/>
    <property type="match status" value="4"/>
</dbReference>
<evidence type="ECO:0000256" key="2">
    <source>
        <dbReference type="ARBA" id="ARBA00022741"/>
    </source>
</evidence>